<protein>
    <submittedName>
        <fullName evidence="2">Uncharacterized protein</fullName>
    </submittedName>
</protein>
<evidence type="ECO:0000313" key="2">
    <source>
        <dbReference type="EMBL" id="WIA16044.1"/>
    </source>
</evidence>
<feature type="compositionally biased region" description="Low complexity" evidence="1">
    <location>
        <begin position="12"/>
        <end position="26"/>
    </location>
</feature>
<proteinExistence type="predicted"/>
<evidence type="ECO:0000256" key="1">
    <source>
        <dbReference type="SAM" id="MobiDB-lite"/>
    </source>
</evidence>
<dbReference type="Proteomes" id="UP001244341">
    <property type="component" value="Chromosome 7b"/>
</dbReference>
<gene>
    <name evidence="2" type="ORF">OEZ85_012773</name>
</gene>
<sequence length="88" mass="9914">MPGAPARRPKPQQHQQQQQQQPTVQQLLQPEEAASLIRAALHSRNEECLQVFCEQLQQLRHLSREAVRALLQEAVDVMEAGLVAGLQD</sequence>
<dbReference type="EMBL" id="CP126214">
    <property type="protein sequence ID" value="WIA16044.1"/>
    <property type="molecule type" value="Genomic_DNA"/>
</dbReference>
<keyword evidence="3" id="KW-1185">Reference proteome</keyword>
<reference evidence="2 3" key="1">
    <citation type="submission" date="2023-05" db="EMBL/GenBank/DDBJ databases">
        <title>A 100% complete, gapless, phased diploid assembly of the Scenedesmus obliquus UTEX 3031 genome.</title>
        <authorList>
            <person name="Biondi T.C."/>
            <person name="Hanschen E.R."/>
            <person name="Kwon T."/>
            <person name="Eng W."/>
            <person name="Kruse C.P.S."/>
            <person name="Koehler S.I."/>
            <person name="Kunde Y."/>
            <person name="Gleasner C.D."/>
            <person name="You Mak K.T."/>
            <person name="Polle J."/>
            <person name="Hovde B.T."/>
            <person name="Starkenburg S.R."/>
        </authorList>
    </citation>
    <scope>NUCLEOTIDE SEQUENCE [LARGE SCALE GENOMIC DNA]</scope>
    <source>
        <strain evidence="2 3">DOE0152z</strain>
    </source>
</reference>
<accession>A0ABY8U3L5</accession>
<evidence type="ECO:0000313" key="3">
    <source>
        <dbReference type="Proteomes" id="UP001244341"/>
    </source>
</evidence>
<feature type="region of interest" description="Disordered" evidence="1">
    <location>
        <begin position="1"/>
        <end position="26"/>
    </location>
</feature>
<organism evidence="2 3">
    <name type="scientific">Tetradesmus obliquus</name>
    <name type="common">Green alga</name>
    <name type="synonym">Acutodesmus obliquus</name>
    <dbReference type="NCBI Taxonomy" id="3088"/>
    <lineage>
        <taxon>Eukaryota</taxon>
        <taxon>Viridiplantae</taxon>
        <taxon>Chlorophyta</taxon>
        <taxon>core chlorophytes</taxon>
        <taxon>Chlorophyceae</taxon>
        <taxon>CS clade</taxon>
        <taxon>Sphaeropleales</taxon>
        <taxon>Scenedesmaceae</taxon>
        <taxon>Tetradesmus</taxon>
    </lineage>
</organism>
<name>A0ABY8U3L5_TETOB</name>